<organism evidence="1 2">
    <name type="scientific">Leptospira interrogans</name>
    <dbReference type="NCBI Taxonomy" id="173"/>
    <lineage>
        <taxon>Bacteria</taxon>
        <taxon>Pseudomonadati</taxon>
        <taxon>Spirochaetota</taxon>
        <taxon>Spirochaetia</taxon>
        <taxon>Leptospirales</taxon>
        <taxon>Leptospiraceae</taxon>
        <taxon>Leptospira</taxon>
    </lineage>
</organism>
<gene>
    <name evidence="1" type="ORF">CFV95_013385</name>
</gene>
<accession>A0AAV9FUY3</accession>
<sequence>MHGILFSTNRSVIWKPVSLEFEGKRKVLFVLGIQQFRWNEIFSLLDSLSVIFQALVPISQ</sequence>
<proteinExistence type="predicted"/>
<comment type="caution">
    <text evidence="1">The sequence shown here is derived from an EMBL/GenBank/DDBJ whole genome shotgun (WGS) entry which is preliminary data.</text>
</comment>
<protein>
    <submittedName>
        <fullName evidence="1">Uncharacterized protein</fullName>
    </submittedName>
</protein>
<dbReference type="EMBL" id="NKYG02000001">
    <property type="protein sequence ID" value="KAK2619915.1"/>
    <property type="molecule type" value="Genomic_DNA"/>
</dbReference>
<dbReference type="Proteomes" id="UP000218471">
    <property type="component" value="Unassembled WGS sequence"/>
</dbReference>
<evidence type="ECO:0000313" key="2">
    <source>
        <dbReference type="Proteomes" id="UP000218471"/>
    </source>
</evidence>
<name>A0AAV9FUY3_LEPIR</name>
<dbReference type="AlphaFoldDB" id="A0AAV9FUY3"/>
<evidence type="ECO:0000313" key="1">
    <source>
        <dbReference type="EMBL" id="KAK2619915.1"/>
    </source>
</evidence>
<dbReference type="RefSeq" id="WP_000546042.1">
    <property type="nucleotide sequence ID" value="NZ_JQOZ01000001.1"/>
</dbReference>
<reference evidence="1" key="1">
    <citation type="submission" date="2023-10" db="EMBL/GenBank/DDBJ databases">
        <title>Genomic and proteomic analysis of Leptospira interrogans strain CUDO8.</title>
        <authorList>
            <person name="Boonciew P."/>
            <person name="Kurilung A."/>
            <person name="Prapasarakul N."/>
        </authorList>
    </citation>
    <scope>NUCLEOTIDE SEQUENCE</scope>
    <source>
        <strain evidence="1">CUDO8</strain>
    </source>
</reference>